<dbReference type="Gene3D" id="3.30.110.150">
    <property type="entry name" value="SepF-like protein"/>
    <property type="match status" value="1"/>
</dbReference>
<keyword evidence="2 5" id="KW-0717">Septation</keyword>
<dbReference type="GO" id="GO:0005737">
    <property type="term" value="C:cytoplasm"/>
    <property type="evidence" value="ECO:0007669"/>
    <property type="project" value="UniProtKB-SubCell"/>
</dbReference>
<keyword evidence="3 5" id="KW-0131">Cell cycle</keyword>
<dbReference type="HAMAP" id="MF_01197">
    <property type="entry name" value="SepF"/>
    <property type="match status" value="1"/>
</dbReference>
<comment type="caution">
    <text evidence="8">The sequence shown here is derived from an EMBL/GenBank/DDBJ whole genome shotgun (WGS) entry which is preliminary data.</text>
</comment>
<evidence type="ECO:0000256" key="6">
    <source>
        <dbReference type="SAM" id="MobiDB-lite"/>
    </source>
</evidence>
<organism evidence="8 9">
    <name type="scientific">Furfurilactobacillus siliginis</name>
    <dbReference type="NCBI Taxonomy" id="348151"/>
    <lineage>
        <taxon>Bacteria</taxon>
        <taxon>Bacillati</taxon>
        <taxon>Bacillota</taxon>
        <taxon>Bacilli</taxon>
        <taxon>Lactobacillales</taxon>
        <taxon>Lactobacillaceae</taxon>
        <taxon>Furfurilactobacillus</taxon>
    </lineage>
</organism>
<dbReference type="PANTHER" id="PTHR35798:SF1">
    <property type="entry name" value="CELL DIVISION PROTEIN SEPF"/>
    <property type="match status" value="1"/>
</dbReference>
<reference evidence="8 9" key="1">
    <citation type="journal article" date="2015" name="Genome Announc.">
        <title>Expanding the biotechnology potential of lactobacilli through comparative genomics of 213 strains and associated genera.</title>
        <authorList>
            <person name="Sun Z."/>
            <person name="Harris H.M."/>
            <person name="McCann A."/>
            <person name="Guo C."/>
            <person name="Argimon S."/>
            <person name="Zhang W."/>
            <person name="Yang X."/>
            <person name="Jeffery I.B."/>
            <person name="Cooney J.C."/>
            <person name="Kagawa T.F."/>
            <person name="Liu W."/>
            <person name="Song Y."/>
            <person name="Salvetti E."/>
            <person name="Wrobel A."/>
            <person name="Rasinkangas P."/>
            <person name="Parkhill J."/>
            <person name="Rea M.C."/>
            <person name="O'Sullivan O."/>
            <person name="Ritari J."/>
            <person name="Douillard F.P."/>
            <person name="Paul Ross R."/>
            <person name="Yang R."/>
            <person name="Briner A.E."/>
            <person name="Felis G.E."/>
            <person name="de Vos W.M."/>
            <person name="Barrangou R."/>
            <person name="Klaenhammer T.R."/>
            <person name="Caufield P.W."/>
            <person name="Cui Y."/>
            <person name="Zhang H."/>
            <person name="O'Toole P.W."/>
        </authorList>
    </citation>
    <scope>NUCLEOTIDE SEQUENCE [LARGE SCALE GENOMIC DNA]</scope>
    <source>
        <strain evidence="8 9">DSM 22696</strain>
    </source>
</reference>
<dbReference type="STRING" id="348151.IV55_GL001504"/>
<evidence type="ECO:0000313" key="9">
    <source>
        <dbReference type="Proteomes" id="UP000051139"/>
    </source>
</evidence>
<dbReference type="EMBL" id="BJUD01000002">
    <property type="protein sequence ID" value="GEK27955.1"/>
    <property type="molecule type" value="Genomic_DNA"/>
</dbReference>
<evidence type="ECO:0000313" key="10">
    <source>
        <dbReference type="Proteomes" id="UP000321429"/>
    </source>
</evidence>
<reference evidence="7 10" key="2">
    <citation type="submission" date="2019-07" db="EMBL/GenBank/DDBJ databases">
        <title>Whole genome shotgun sequence of Lactobacillus siliginis NBRC 101315.</title>
        <authorList>
            <person name="Hosoyama A."/>
            <person name="Uohara A."/>
            <person name="Ohji S."/>
            <person name="Ichikawa N."/>
        </authorList>
    </citation>
    <scope>NUCLEOTIDE SEQUENCE [LARGE SCALE GENOMIC DNA]</scope>
    <source>
        <strain evidence="7 10">NBRC 101315</strain>
    </source>
</reference>
<dbReference type="PANTHER" id="PTHR35798">
    <property type="entry name" value="CELL DIVISION PROTEIN SEPF"/>
    <property type="match status" value="1"/>
</dbReference>
<gene>
    <name evidence="5 7" type="primary">sepF</name>
    <name evidence="8" type="ORF">IV55_GL001504</name>
    <name evidence="7" type="ORF">LSI01_02660</name>
</gene>
<keyword evidence="9" id="KW-1185">Reference proteome</keyword>
<evidence type="ECO:0000256" key="1">
    <source>
        <dbReference type="ARBA" id="ARBA00022618"/>
    </source>
</evidence>
<accession>A0A0R2L2T6</accession>
<dbReference type="Proteomes" id="UP000321429">
    <property type="component" value="Unassembled WGS sequence"/>
</dbReference>
<dbReference type="RefSeq" id="WP_057809864.1">
    <property type="nucleotide sequence ID" value="NZ_BJUD01000002.1"/>
</dbReference>
<proteinExistence type="inferred from homology"/>
<dbReference type="InterPro" id="IPR007561">
    <property type="entry name" value="Cell_div_SepF/SepF-rel"/>
</dbReference>
<keyword evidence="1 5" id="KW-0132">Cell division</keyword>
<comment type="function">
    <text evidence="4 5">Cell division protein that is part of the divisome complex and is recruited early to the Z-ring. Probably stimulates Z-ring formation, perhaps through the cross-linking of FtsZ protofilaments. Its function overlaps with FtsA.</text>
</comment>
<name>A0A0R2L2T6_9LACO</name>
<sequence>MAFSFSNFFGTDELDQRQTTQTADNQAVSSPAGRPKPAKVVDMSGRSTASNHIALFEPRIYSDVKEIAAQLLDNQAVIVNFDKLDEQSSKRIVDFLTGAVFAISGEIKRVGETIFLCTPNNFEVTGDLSTKFDQNSSTFN</sequence>
<dbReference type="Proteomes" id="UP000051139">
    <property type="component" value="Unassembled WGS sequence"/>
</dbReference>
<comment type="subcellular location">
    <subcellularLocation>
        <location evidence="5">Cytoplasm</location>
    </subcellularLocation>
    <text evidence="5">Localizes to the division site, in a FtsZ-dependent manner.</text>
</comment>
<comment type="subunit">
    <text evidence="5">Homodimer. Interacts with FtsZ.</text>
</comment>
<dbReference type="InterPro" id="IPR023052">
    <property type="entry name" value="Cell_div_SepF"/>
</dbReference>
<evidence type="ECO:0000313" key="7">
    <source>
        <dbReference type="EMBL" id="GEK27955.1"/>
    </source>
</evidence>
<feature type="compositionally biased region" description="Polar residues" evidence="6">
    <location>
        <begin position="17"/>
        <end position="29"/>
    </location>
</feature>
<protein>
    <recommendedName>
        <fullName evidence="5">Cell division protein SepF</fullName>
    </recommendedName>
</protein>
<dbReference type="Pfam" id="PF04472">
    <property type="entry name" value="SepF"/>
    <property type="match status" value="1"/>
</dbReference>
<feature type="region of interest" description="Disordered" evidence="6">
    <location>
        <begin position="16"/>
        <end position="43"/>
    </location>
</feature>
<keyword evidence="5" id="KW-0963">Cytoplasm</keyword>
<dbReference type="AlphaFoldDB" id="A0A0R2L2T6"/>
<comment type="similarity">
    <text evidence="5">Belongs to the SepF family.</text>
</comment>
<dbReference type="GO" id="GO:0000917">
    <property type="term" value="P:division septum assembly"/>
    <property type="evidence" value="ECO:0007669"/>
    <property type="project" value="UniProtKB-KW"/>
</dbReference>
<dbReference type="InterPro" id="IPR038594">
    <property type="entry name" value="SepF-like_sf"/>
</dbReference>
<dbReference type="EMBL" id="JQCB01000005">
    <property type="protein sequence ID" value="KRN96121.1"/>
    <property type="molecule type" value="Genomic_DNA"/>
</dbReference>
<evidence type="ECO:0000256" key="3">
    <source>
        <dbReference type="ARBA" id="ARBA00023306"/>
    </source>
</evidence>
<dbReference type="OrthoDB" id="9815206at2"/>
<evidence type="ECO:0000256" key="4">
    <source>
        <dbReference type="ARBA" id="ARBA00044936"/>
    </source>
</evidence>
<evidence type="ECO:0000256" key="2">
    <source>
        <dbReference type="ARBA" id="ARBA00023210"/>
    </source>
</evidence>
<dbReference type="GO" id="GO:0043093">
    <property type="term" value="P:FtsZ-dependent cytokinesis"/>
    <property type="evidence" value="ECO:0007669"/>
    <property type="project" value="UniProtKB-UniRule"/>
</dbReference>
<evidence type="ECO:0000256" key="5">
    <source>
        <dbReference type="HAMAP-Rule" id="MF_01197"/>
    </source>
</evidence>
<evidence type="ECO:0000313" key="8">
    <source>
        <dbReference type="EMBL" id="KRN96121.1"/>
    </source>
</evidence>
<dbReference type="PATRIC" id="fig|348151.3.peg.1551"/>